<gene>
    <name evidence="1" type="ORF">PROVRUST_08411</name>
</gene>
<reference evidence="1" key="1">
    <citation type="submission" date="2009-12" db="EMBL/GenBank/DDBJ databases">
        <authorList>
            <person name="Weinstock G."/>
            <person name="Sodergren E."/>
            <person name="Clifton S."/>
            <person name="Fulton L."/>
            <person name="Fulton B."/>
            <person name="Courtney L."/>
            <person name="Fronick C."/>
            <person name="Harrison M."/>
            <person name="Strong C."/>
            <person name="Farmer C."/>
            <person name="Delahaunty K."/>
            <person name="Markovic C."/>
            <person name="Hall O."/>
            <person name="Minx P."/>
            <person name="Tomlinson C."/>
            <person name="Mitreva M."/>
            <person name="Nelson J."/>
            <person name="Hou S."/>
            <person name="Wollam A."/>
            <person name="Pepin K.H."/>
            <person name="Johnson M."/>
            <person name="Bhonagiri V."/>
            <person name="Nash W.E."/>
            <person name="Warren W."/>
            <person name="Chinwalla A."/>
            <person name="Mardis E.R."/>
            <person name="Wilson R.K."/>
        </authorList>
    </citation>
    <scope>NUCLEOTIDE SEQUENCE [LARGE SCALE GENOMIC DNA]</scope>
    <source>
        <strain evidence="1">DSM 4541</strain>
    </source>
</reference>
<evidence type="ECO:0000313" key="2">
    <source>
        <dbReference type="Proteomes" id="UP000005512"/>
    </source>
</evidence>
<dbReference type="EMBL" id="ABXV02000074">
    <property type="protein sequence ID" value="EFB70473.1"/>
    <property type="molecule type" value="Genomic_DNA"/>
</dbReference>
<evidence type="ECO:0000313" key="1">
    <source>
        <dbReference type="EMBL" id="EFB70473.1"/>
    </source>
</evidence>
<dbReference type="InterPro" id="IPR046507">
    <property type="entry name" value="DUF6685"/>
</dbReference>
<name>D1P830_9GAMM</name>
<dbReference type="Proteomes" id="UP000005512">
    <property type="component" value="Unassembled WGS sequence"/>
</dbReference>
<dbReference type="Pfam" id="PF20390">
    <property type="entry name" value="DUF6685"/>
    <property type="match status" value="1"/>
</dbReference>
<accession>D1P830</accession>
<dbReference type="eggNOG" id="ENOG5033Q02">
    <property type="taxonomic scope" value="Bacteria"/>
</dbReference>
<protein>
    <submittedName>
        <fullName evidence="1">Uncharacterized protein</fullName>
    </submittedName>
</protein>
<keyword evidence="2" id="KW-1185">Reference proteome</keyword>
<organism evidence="1 2">
    <name type="scientific">Providencia rustigianii DSM 4541</name>
    <dbReference type="NCBI Taxonomy" id="500637"/>
    <lineage>
        <taxon>Bacteria</taxon>
        <taxon>Pseudomonadati</taxon>
        <taxon>Pseudomonadota</taxon>
        <taxon>Gammaproteobacteria</taxon>
        <taxon>Enterobacterales</taxon>
        <taxon>Morganellaceae</taxon>
        <taxon>Providencia</taxon>
    </lineage>
</organism>
<sequence>MFYNKEVIMKMRKLLNWCILKLYQTTEYHIIDKLNNFNLEKIELYKPAVDSYTFIRWDFNFDEYRIRKLPVDLKDILGKILITEESMDYVFDFNRIQSLTASKSFVESFERKKSSHHTDLYTWGKSMYPSDNMKAVTKDDWLKNIKHIENQGFNPVRPIRVNYYEWLDRYLGLNDGGSHHAALVVYQSIRDSFEYTREVKLKKLSFNKDYIQKLDNEYLSFMIINDDSNESESVSESLIFTNYIRSTISEKISIFIPLHYYLNLKIIFIPKKSLKIDFNIFNDWLIQTHNNKKIISFISYLKNPHKYHIKTYTHEPRSDNN</sequence>
<dbReference type="HOGENOM" id="CLU_868385_0_0_6"/>
<proteinExistence type="predicted"/>
<comment type="caution">
    <text evidence="1">The sequence shown here is derived from an EMBL/GenBank/DDBJ whole genome shotgun (WGS) entry which is preliminary data.</text>
</comment>
<dbReference type="AlphaFoldDB" id="D1P830"/>
<dbReference type="STRING" id="500637.PROVRUST_08411"/>